<gene>
    <name evidence="1" type="ORF">HMJ29_13045</name>
</gene>
<accession>A0A6M6BIH2</accession>
<dbReference type="EMBL" id="CP053538">
    <property type="protein sequence ID" value="QJX47819.1"/>
    <property type="molecule type" value="Genomic_DNA"/>
</dbReference>
<evidence type="ECO:0000313" key="2">
    <source>
        <dbReference type="Proteomes" id="UP000501623"/>
    </source>
</evidence>
<dbReference type="SUPFAM" id="SSF52540">
    <property type="entry name" value="P-loop containing nucleoside triphosphate hydrolases"/>
    <property type="match status" value="1"/>
</dbReference>
<sequence length="1116" mass="121135">MPVFSSPLLADYVSVKPRFGRSVHLERDLAVPASSDGYFLTTSALEALQGVLRAQATPADRALFLIGPYGAGKSAFAAFLARLSSDAAFRATVQLPATVGTEVPQLLPVPVVGSRSALAPALLAALHHALATAAGTLDVPAALLTAESKPTARNVANAYLAVAEVIAGNTPFQGLLLLVDEAGKFLEYAANHPQEGDIFVLQELAEAAARAPQHGQLWVITIMHQNAEAYAHRLGRTQQGEWAKVAQRFRQLPLFPSDVERMDLIGRALEHQPALHLNGTFSAQLAPVMSPAAHLLPVGLAERFPDLARAAYPLHPLTLLALPALFRRAGQSHRSVFNFLEGQESSALGRFLQEQPYNDADPAFFRLDRLFDYGRDVLLAHYTGPTARPWHEAVEIVEQSVAKNPPLDESAVRVLKCVALLSWLRESRLPASPSVLAAALGPETPDAIAELERRSLIVWSRTRGSFRLWEGGDVDVAAELVAARAALTGDVLLSAANDPALFALPRLVARRHAFRTGTLRPVGVEVLRPDTLLKRGTERPADLSVLLCLAPDDTAEFYALATAQSLAQPNLLVAVATETEALREAAHDLAAARVVLEHVPALHGDRAARRELALRRHEAETLFRSEWSRLFGPAMGAESGPNQEDAVASWYSQGGGLLLPDARSFSRQLSTLADATFRHTPVLRNELLNRRQLSSAGAAARGALVKAMLDRGELARLGFVGFPPEYAMYASVLHAPGLHYQTEEGAWAWRSPADAPDDRAQLRPVWQALERLVFESSRPVALPDVYAHLRAAPYGVSEGVLPVLVALFRRVYAGDTSLYREGNFLGDEKEADWELLLRRPDMFALADSRVSGARRAVVERIAQSTGVQPQLVPVVRRLLRMLDGLPDYTKQTRRLPEAALALRDAFQESKAPEHLLFHAAPVALGLPPLAADAPADPARLEHFFTGLNTALQAWSMAYPAVRAEGRDTFLHACGLPAGAESWQELHQRLRQLPHPAQVLVPLVTRCASDDAEADLDRVLALVANRPLERWRDVELAALPSYLAPFAAALKAAWGTEAAPAAPVARRVSLTPAERKQATQLRERFAAVARPAGASAVAPHVLRAAVLQWLEELDQES</sequence>
<organism evidence="1 2">
    <name type="scientific">Hymenobacter taeanensis</name>
    <dbReference type="NCBI Taxonomy" id="2735321"/>
    <lineage>
        <taxon>Bacteria</taxon>
        <taxon>Pseudomonadati</taxon>
        <taxon>Bacteroidota</taxon>
        <taxon>Cytophagia</taxon>
        <taxon>Cytophagales</taxon>
        <taxon>Hymenobacteraceae</taxon>
        <taxon>Hymenobacter</taxon>
    </lineage>
</organism>
<proteinExistence type="predicted"/>
<dbReference type="KEGG" id="hts:HMJ29_13045"/>
<reference evidence="1 2" key="1">
    <citation type="submission" date="2020-05" db="EMBL/GenBank/DDBJ databases">
        <title>Complete genome sequence of Hymenobacter sp. TS19 in Coasted Sand Dune.</title>
        <authorList>
            <person name="Lee J.-H."/>
            <person name="Jung J.-H."/>
            <person name="Jeong S."/>
            <person name="Zhao L."/>
            <person name="Kim M.-K."/>
            <person name="Seo H.-S."/>
            <person name="Lim S."/>
        </authorList>
    </citation>
    <scope>NUCLEOTIDE SEQUENCE [LARGE SCALE GENOMIC DNA]</scope>
    <source>
        <strain evidence="1 2">TS19</strain>
    </source>
</reference>
<dbReference type="InterPro" id="IPR027417">
    <property type="entry name" value="P-loop_NTPase"/>
</dbReference>
<name>A0A6M6BIH2_9BACT</name>
<dbReference type="RefSeq" id="WP_171591910.1">
    <property type="nucleotide sequence ID" value="NZ_CP053538.1"/>
</dbReference>
<evidence type="ECO:0000313" key="1">
    <source>
        <dbReference type="EMBL" id="QJX47819.1"/>
    </source>
</evidence>
<evidence type="ECO:0008006" key="3">
    <source>
        <dbReference type="Google" id="ProtNLM"/>
    </source>
</evidence>
<keyword evidence="2" id="KW-1185">Reference proteome</keyword>
<dbReference type="AlphaFoldDB" id="A0A6M6BIH2"/>
<dbReference type="Proteomes" id="UP000501623">
    <property type="component" value="Chromosome"/>
</dbReference>
<protein>
    <recommendedName>
        <fullName evidence="3">ATP-binding protein</fullName>
    </recommendedName>
</protein>